<dbReference type="Proteomes" id="UP000317178">
    <property type="component" value="Chromosome"/>
</dbReference>
<dbReference type="KEGG" id="plon:Pla110_13070"/>
<name>A0A518CK37_9PLAN</name>
<evidence type="ECO:0000313" key="1">
    <source>
        <dbReference type="EMBL" id="QDU79596.1"/>
    </source>
</evidence>
<sequence>MKLNEFPIAMLLIADRWQFLKTMRSNAANISAGCSSITTATLRETASNKCRSSCCDSALPFRSEGYFRIESDNQLRAVKRISSENHLLSATQPLGITRFLHRLNIFTIRWRRGRIKCKSRTKVRLLFHHHPSHRSPDKIRHRPPEVLLHHCKCPHSRDIDHH</sequence>
<reference evidence="1 2" key="1">
    <citation type="submission" date="2019-02" db="EMBL/GenBank/DDBJ databases">
        <title>Deep-cultivation of Planctomycetes and their phenomic and genomic characterization uncovers novel biology.</title>
        <authorList>
            <person name="Wiegand S."/>
            <person name="Jogler M."/>
            <person name="Boedeker C."/>
            <person name="Pinto D."/>
            <person name="Vollmers J."/>
            <person name="Rivas-Marin E."/>
            <person name="Kohn T."/>
            <person name="Peeters S.H."/>
            <person name="Heuer A."/>
            <person name="Rast P."/>
            <person name="Oberbeckmann S."/>
            <person name="Bunk B."/>
            <person name="Jeske O."/>
            <person name="Meyerdierks A."/>
            <person name="Storesund J.E."/>
            <person name="Kallscheuer N."/>
            <person name="Luecker S."/>
            <person name="Lage O.M."/>
            <person name="Pohl T."/>
            <person name="Merkel B.J."/>
            <person name="Hornburger P."/>
            <person name="Mueller R.-W."/>
            <person name="Bruemmer F."/>
            <person name="Labrenz M."/>
            <person name="Spormann A.M."/>
            <person name="Op den Camp H."/>
            <person name="Overmann J."/>
            <person name="Amann R."/>
            <person name="Jetten M.S.M."/>
            <person name="Mascher T."/>
            <person name="Medema M.H."/>
            <person name="Devos D.P."/>
            <person name="Kaster A.-K."/>
            <person name="Ovreas L."/>
            <person name="Rohde M."/>
            <person name="Galperin M.Y."/>
            <person name="Jogler C."/>
        </authorList>
    </citation>
    <scope>NUCLEOTIDE SEQUENCE [LARGE SCALE GENOMIC DNA]</scope>
    <source>
        <strain evidence="1 2">Pla110</strain>
    </source>
</reference>
<gene>
    <name evidence="1" type="ORF">Pla110_13070</name>
</gene>
<keyword evidence="2" id="KW-1185">Reference proteome</keyword>
<dbReference type="AlphaFoldDB" id="A0A518CK37"/>
<dbReference type="EMBL" id="CP036281">
    <property type="protein sequence ID" value="QDU79596.1"/>
    <property type="molecule type" value="Genomic_DNA"/>
</dbReference>
<organism evidence="1 2">
    <name type="scientific">Polystyrenella longa</name>
    <dbReference type="NCBI Taxonomy" id="2528007"/>
    <lineage>
        <taxon>Bacteria</taxon>
        <taxon>Pseudomonadati</taxon>
        <taxon>Planctomycetota</taxon>
        <taxon>Planctomycetia</taxon>
        <taxon>Planctomycetales</taxon>
        <taxon>Planctomycetaceae</taxon>
        <taxon>Polystyrenella</taxon>
    </lineage>
</organism>
<proteinExistence type="predicted"/>
<evidence type="ECO:0000313" key="2">
    <source>
        <dbReference type="Proteomes" id="UP000317178"/>
    </source>
</evidence>
<protein>
    <submittedName>
        <fullName evidence="1">Uncharacterized protein</fullName>
    </submittedName>
</protein>
<accession>A0A518CK37</accession>